<keyword evidence="3" id="KW-1185">Reference proteome</keyword>
<sequence length="57" mass="6053">MSVERRPSEEGSAESESAAAPQLSVCESRPGRSVFLESGNADGWIASDLTLDVGEKR</sequence>
<dbReference type="Proteomes" id="UP001257060">
    <property type="component" value="Unassembled WGS sequence"/>
</dbReference>
<protein>
    <submittedName>
        <fullName evidence="2">Uncharacterized protein</fullName>
    </submittedName>
</protein>
<evidence type="ECO:0000313" key="2">
    <source>
        <dbReference type="EMBL" id="MDS0297805.1"/>
    </source>
</evidence>
<comment type="caution">
    <text evidence="2">The sequence shown here is derived from an EMBL/GenBank/DDBJ whole genome shotgun (WGS) entry which is preliminary data.</text>
</comment>
<dbReference type="EMBL" id="JAMQOP010000001">
    <property type="protein sequence ID" value="MDS0297805.1"/>
    <property type="molecule type" value="Genomic_DNA"/>
</dbReference>
<reference evidence="2 3" key="1">
    <citation type="submission" date="2022-06" db="EMBL/GenBank/DDBJ databases">
        <title>Halogeometricum sp. a new haloarchaeum isolate from saline soil.</title>
        <authorList>
            <person name="Strakova D."/>
            <person name="Galisteo C."/>
            <person name="Sanchez-Porro C."/>
            <person name="Ventosa A."/>
        </authorList>
    </citation>
    <scope>NUCLEOTIDE SEQUENCE [LARGE SCALE GENOMIC DNA]</scope>
    <source>
        <strain evidence="2 3">S1BR25-6</strain>
    </source>
</reference>
<evidence type="ECO:0000313" key="3">
    <source>
        <dbReference type="Proteomes" id="UP001257060"/>
    </source>
</evidence>
<organism evidence="2 3">
    <name type="scientific">Halogeometricum salsisoli</name>
    <dbReference type="NCBI Taxonomy" id="2950536"/>
    <lineage>
        <taxon>Archaea</taxon>
        <taxon>Methanobacteriati</taxon>
        <taxon>Methanobacteriota</taxon>
        <taxon>Stenosarchaea group</taxon>
        <taxon>Halobacteria</taxon>
        <taxon>Halobacteriales</taxon>
        <taxon>Haloferacaceae</taxon>
        <taxon>Halogeometricum</taxon>
    </lineage>
</organism>
<gene>
    <name evidence="2" type="ORF">NDI76_03540</name>
</gene>
<feature type="region of interest" description="Disordered" evidence="1">
    <location>
        <begin position="1"/>
        <end position="25"/>
    </location>
</feature>
<name>A0ABU2GAI9_9EURY</name>
<dbReference type="RefSeq" id="WP_310922634.1">
    <property type="nucleotide sequence ID" value="NZ_JAMQOP010000001.1"/>
</dbReference>
<evidence type="ECO:0000256" key="1">
    <source>
        <dbReference type="SAM" id="MobiDB-lite"/>
    </source>
</evidence>
<accession>A0ABU2GAI9</accession>
<proteinExistence type="predicted"/>